<proteinExistence type="predicted"/>
<dbReference type="AlphaFoldDB" id="A0AAN0NLX8"/>
<accession>A0AAN0NLX8</accession>
<dbReference type="Proteomes" id="UP001470809">
    <property type="component" value="Chromosome"/>
</dbReference>
<reference evidence="2" key="1">
    <citation type="submission" date="2024-04" db="EMBL/GenBank/DDBJ databases">
        <title>Phylogenomic analyses of a clade within the roseobacter group suggest taxonomic reassignments of species of the genera Aestuariivita, Citreicella, Loktanella, Nautella, Pelagibaca, Ruegeria, Thalassobius, Thiobacimonas and Tropicibacter, and the proposal o.</title>
        <authorList>
            <person name="Jeon C.O."/>
        </authorList>
    </citation>
    <scope>NUCLEOTIDE SEQUENCE [LARGE SCALE GENOMIC DNA]</scope>
    <source>
        <strain evidence="2">SS1-5</strain>
    </source>
</reference>
<sequence length="126" mass="13893">MGRRYLTSNEVEAALGRGKTIECFIGPFSSSGRTGVRHLALKATGKRIELKVFETADLGSPDFLDLGEFGSVNPDVEFGDADVVMKFDDLAACFSYLEERWHGCTQALVNEGIVQDEYADYLARDC</sequence>
<dbReference type="EMBL" id="CP151767">
    <property type="protein sequence ID" value="WZU67829.1"/>
    <property type="molecule type" value="Genomic_DNA"/>
</dbReference>
<name>A0AAN0NLX8_9RHOB</name>
<dbReference type="KEGG" id="yrh:AABB31_02400"/>
<evidence type="ECO:0000313" key="2">
    <source>
        <dbReference type="Proteomes" id="UP001470809"/>
    </source>
</evidence>
<evidence type="ECO:0000313" key="1">
    <source>
        <dbReference type="EMBL" id="WZU67829.1"/>
    </source>
</evidence>
<keyword evidence="2" id="KW-1185">Reference proteome</keyword>
<reference evidence="1 2" key="2">
    <citation type="submission" date="2024-08" db="EMBL/GenBank/DDBJ databases">
        <title>Phylogenomic analyses of a clade within the roseobacter group suggest taxonomic reassignments of species of the genera Aestuariivita, Citreicella, Loktanella, Nautella, Pelagibaca, Ruegeria, Thalassobius, Thiobacimonas and Tropicibacter, and the proposal o.</title>
        <authorList>
            <person name="Jeon C.O."/>
        </authorList>
    </citation>
    <scope>NUCLEOTIDE SEQUENCE [LARGE SCALE GENOMIC DNA]</scope>
    <source>
        <strain evidence="1 2">SS1-5</strain>
    </source>
</reference>
<dbReference type="RefSeq" id="WP_342077127.1">
    <property type="nucleotide sequence ID" value="NZ_CP151767.2"/>
</dbReference>
<protein>
    <submittedName>
        <fullName evidence="1">Uncharacterized protein</fullName>
    </submittedName>
</protein>
<organism evidence="1 2">
    <name type="scientific">Yoonia rhodophyticola</name>
    <dbReference type="NCBI Taxonomy" id="3137370"/>
    <lineage>
        <taxon>Bacteria</taxon>
        <taxon>Pseudomonadati</taxon>
        <taxon>Pseudomonadota</taxon>
        <taxon>Alphaproteobacteria</taxon>
        <taxon>Rhodobacterales</taxon>
        <taxon>Paracoccaceae</taxon>
        <taxon>Yoonia</taxon>
    </lineage>
</organism>
<gene>
    <name evidence="1" type="ORF">AABB31_02400</name>
</gene>